<accession>A0A1E7FL66</accession>
<reference evidence="2 3" key="1">
    <citation type="submission" date="2016-09" db="EMBL/GenBank/DDBJ databases">
        <title>Extensive genetic diversity and differential bi-allelic expression allows diatom success in the polar Southern Ocean.</title>
        <authorList>
            <consortium name="DOE Joint Genome Institute"/>
            <person name="Mock T."/>
            <person name="Otillar R.P."/>
            <person name="Strauss J."/>
            <person name="Dupont C."/>
            <person name="Frickenhaus S."/>
            <person name="Maumus F."/>
            <person name="Mcmullan M."/>
            <person name="Sanges R."/>
            <person name="Schmutz J."/>
            <person name="Toseland A."/>
            <person name="Valas R."/>
            <person name="Veluchamy A."/>
            <person name="Ward B.J."/>
            <person name="Allen A."/>
            <person name="Barry K."/>
            <person name="Falciatore A."/>
            <person name="Ferrante M."/>
            <person name="Fortunato A.E."/>
            <person name="Gloeckner G."/>
            <person name="Gruber A."/>
            <person name="Hipkin R."/>
            <person name="Janech M."/>
            <person name="Kroth P."/>
            <person name="Leese F."/>
            <person name="Lindquist E."/>
            <person name="Lyon B.R."/>
            <person name="Martin J."/>
            <person name="Mayer C."/>
            <person name="Parker M."/>
            <person name="Quesneville H."/>
            <person name="Raymond J."/>
            <person name="Uhlig C."/>
            <person name="Valentin K.U."/>
            <person name="Worden A.Z."/>
            <person name="Armbrust E.V."/>
            <person name="Bowler C."/>
            <person name="Green B."/>
            <person name="Moulton V."/>
            <person name="Van Oosterhout C."/>
            <person name="Grigoriev I."/>
        </authorList>
    </citation>
    <scope>NUCLEOTIDE SEQUENCE [LARGE SCALE GENOMIC DNA]</scope>
    <source>
        <strain evidence="2 3">CCMP1102</strain>
    </source>
</reference>
<feature type="compositionally biased region" description="Polar residues" evidence="1">
    <location>
        <begin position="237"/>
        <end position="253"/>
    </location>
</feature>
<evidence type="ECO:0000256" key="1">
    <source>
        <dbReference type="SAM" id="MobiDB-lite"/>
    </source>
</evidence>
<feature type="compositionally biased region" description="Low complexity" evidence="1">
    <location>
        <begin position="185"/>
        <end position="212"/>
    </location>
</feature>
<dbReference type="KEGG" id="fcy:FRACYDRAFT_237202"/>
<dbReference type="InParanoid" id="A0A1E7FL66"/>
<feature type="region of interest" description="Disordered" evidence="1">
    <location>
        <begin position="573"/>
        <end position="593"/>
    </location>
</feature>
<dbReference type="InterPro" id="IPR011333">
    <property type="entry name" value="SKP1/BTB/POZ_sf"/>
</dbReference>
<dbReference type="Gene3D" id="3.30.710.10">
    <property type="entry name" value="Potassium Channel Kv1.1, Chain A"/>
    <property type="match status" value="1"/>
</dbReference>
<evidence type="ECO:0000313" key="3">
    <source>
        <dbReference type="Proteomes" id="UP000095751"/>
    </source>
</evidence>
<feature type="compositionally biased region" description="Basic and acidic residues" evidence="1">
    <location>
        <begin position="171"/>
        <end position="182"/>
    </location>
</feature>
<sequence>MGRSENNAGVVASVEALAAVVAEGHNIVMDFNNQTSDNDQEDENVHSDKEDETSSSYDYDKESSASQISLASSSSGSGGDVPNPSSKQQIKTESLSVSIASSSSGRGGDDPNPSSKQQIKKEEISKNIPDKSSDQVKKSNSAAPPPPATNNDVKKNENNNNSDSKNNSTDNNKRDENDDVRQQSRRQQQNRGSGHNQSGSSNKSLGRSGSGSSHHRRRRRPSSGNKSTIGRGGMNRLSASHHQPSTTTSLSKNKSVERASRRKSHEIRVVSMGDNTSINNNNTDRRFSGTASESSKRKVSWKSDPKASFSDYTIEILYHDEIHNQPHVDVYYIHRNITGFGSRKSQYLLRHFQEEEVRQVINNSTNNNNPTIQIKLPTEIQAKAFPLVLDFFYDTKEIKQKLTAEMSCNVFKLSELLEIQSLSKAIGDFYMKNLSLKNLGDFLMAATKVKADKLLTICKAKIGQMITEKPELSRLVPPKFMADILWISRKQLDEARSKEPDKYTEELVISQSKYWSKAACICAAQNESILTLKLFERLTSSESLPYIDASAAPKLLSIESSFLLSLNSNNNNPMTASMHSSNENNEKDENKKKVQLTSLQQRCVESIANDFERFQKCFDSSEAVSDSLSDLPSNVLTEILLRSLNK</sequence>
<evidence type="ECO:0008006" key="4">
    <source>
        <dbReference type="Google" id="ProtNLM"/>
    </source>
</evidence>
<dbReference type="AlphaFoldDB" id="A0A1E7FL66"/>
<feature type="compositionally biased region" description="Low complexity" evidence="1">
    <location>
        <begin position="94"/>
        <end position="115"/>
    </location>
</feature>
<dbReference type="PANTHER" id="PTHR48038:SF1">
    <property type="entry name" value="RIBONUCLEOPROTEIN RB97D"/>
    <property type="match status" value="1"/>
</dbReference>
<dbReference type="PANTHER" id="PTHR48038">
    <property type="entry name" value="RIBONUCLEOPROTEIN RB97D"/>
    <property type="match status" value="1"/>
</dbReference>
<keyword evidence="3" id="KW-1185">Reference proteome</keyword>
<feature type="compositionally biased region" description="Low complexity" evidence="1">
    <location>
        <begin position="158"/>
        <end position="170"/>
    </location>
</feature>
<protein>
    <recommendedName>
        <fullName evidence="4">BTB domain-containing protein</fullName>
    </recommendedName>
</protein>
<proteinExistence type="predicted"/>
<name>A0A1E7FL66_9STRA</name>
<gene>
    <name evidence="2" type="ORF">FRACYDRAFT_237202</name>
</gene>
<feature type="compositionally biased region" description="Low complexity" evidence="1">
    <location>
        <begin position="64"/>
        <end position="86"/>
    </location>
</feature>
<evidence type="ECO:0000313" key="2">
    <source>
        <dbReference type="EMBL" id="OEU18918.1"/>
    </source>
</evidence>
<dbReference type="OrthoDB" id="48101at2759"/>
<dbReference type="EMBL" id="KV784356">
    <property type="protein sequence ID" value="OEU18918.1"/>
    <property type="molecule type" value="Genomic_DNA"/>
</dbReference>
<feature type="compositionally biased region" description="Polar residues" evidence="1">
    <location>
        <begin position="273"/>
        <end position="282"/>
    </location>
</feature>
<organism evidence="2 3">
    <name type="scientific">Fragilariopsis cylindrus CCMP1102</name>
    <dbReference type="NCBI Taxonomy" id="635003"/>
    <lineage>
        <taxon>Eukaryota</taxon>
        <taxon>Sar</taxon>
        <taxon>Stramenopiles</taxon>
        <taxon>Ochrophyta</taxon>
        <taxon>Bacillariophyta</taxon>
        <taxon>Bacillariophyceae</taxon>
        <taxon>Bacillariophycidae</taxon>
        <taxon>Bacillariales</taxon>
        <taxon>Bacillariaceae</taxon>
        <taxon>Fragilariopsis</taxon>
    </lineage>
</organism>
<feature type="compositionally biased region" description="Basic and acidic residues" evidence="1">
    <location>
        <begin position="119"/>
        <end position="137"/>
    </location>
</feature>
<feature type="region of interest" description="Disordered" evidence="1">
    <location>
        <begin position="30"/>
        <end position="302"/>
    </location>
</feature>
<dbReference type="Proteomes" id="UP000095751">
    <property type="component" value="Unassembled WGS sequence"/>
</dbReference>